<keyword evidence="2" id="KW-1185">Reference proteome</keyword>
<evidence type="ECO:0000313" key="1">
    <source>
        <dbReference type="EMBL" id="MBM7619503.1"/>
    </source>
</evidence>
<protein>
    <submittedName>
        <fullName evidence="1">Uncharacterized protein</fullName>
    </submittedName>
</protein>
<comment type="caution">
    <text evidence="1">The sequence shown here is derived from an EMBL/GenBank/DDBJ whole genome shotgun (WGS) entry which is preliminary data.</text>
</comment>
<dbReference type="Proteomes" id="UP000737402">
    <property type="component" value="Unassembled WGS sequence"/>
</dbReference>
<accession>A0ABS2NXW1</accession>
<reference evidence="1 2" key="1">
    <citation type="submission" date="2021-01" db="EMBL/GenBank/DDBJ databases">
        <title>Genomic Encyclopedia of Type Strains, Phase IV (KMG-IV): sequencing the most valuable type-strain genomes for metagenomic binning, comparative biology and taxonomic classification.</title>
        <authorList>
            <person name="Goeker M."/>
        </authorList>
    </citation>
    <scope>NUCLEOTIDE SEQUENCE [LARGE SCALE GENOMIC DNA]</scope>
    <source>
        <strain evidence="1 2">DSM 25879</strain>
    </source>
</reference>
<name>A0ABS2NXW1_9BACI</name>
<organism evidence="1 2">
    <name type="scientific">Sutcliffiella tianshenii</name>
    <dbReference type="NCBI Taxonomy" id="1463404"/>
    <lineage>
        <taxon>Bacteria</taxon>
        <taxon>Bacillati</taxon>
        <taxon>Bacillota</taxon>
        <taxon>Bacilli</taxon>
        <taxon>Bacillales</taxon>
        <taxon>Bacillaceae</taxon>
        <taxon>Sutcliffiella</taxon>
    </lineage>
</organism>
<sequence>MSNVVSRYDVSKLFDDMMLQMDVLEQTMANSMKIEREEMEEVMKDQIKRLHYTLDEVEKVMKEQKNLKLEAKPNIPYNQRAYPVSV</sequence>
<dbReference type="RefSeq" id="WP_204414565.1">
    <property type="nucleotide sequence ID" value="NZ_JAFBED010000002.1"/>
</dbReference>
<dbReference type="EMBL" id="JAFBED010000002">
    <property type="protein sequence ID" value="MBM7619503.1"/>
    <property type="molecule type" value="Genomic_DNA"/>
</dbReference>
<evidence type="ECO:0000313" key="2">
    <source>
        <dbReference type="Proteomes" id="UP000737402"/>
    </source>
</evidence>
<proteinExistence type="predicted"/>
<gene>
    <name evidence="1" type="ORF">JOC95_001352</name>
</gene>